<feature type="region of interest" description="Disordered" evidence="8">
    <location>
        <begin position="217"/>
        <end position="241"/>
    </location>
</feature>
<sequence length="260" mass="29779">MDEMFRASDYHILVVDDDPNILLLVRMYLLHRGFQVSCAHDGIAGLEQVESGYVHLVILDLMMPGMDGWELCRRVRERGDIPILMMTARGDNSDKLHGFEIGADDYLVKPFDPNELVARTTSLLRRTYQPRVNITPVSALRFGTLLIDTAAHTVSINGQSVILTPREYQLLRILTEHPNQVLSRQQLLDFVWGIDYFGEDRVVDVFVKRLRQKLGHNRTPDQREKSGQTKASESGEKLHSDKEKWSIVTIRGEGYSFKLE</sequence>
<dbReference type="InterPro" id="IPR016032">
    <property type="entry name" value="Sig_transdc_resp-reg_C-effctor"/>
</dbReference>
<name>A0A9X7W0P4_9BACL</name>
<feature type="modified residue" description="4-aspartylphosphate" evidence="6">
    <location>
        <position position="60"/>
    </location>
</feature>
<dbReference type="InterPro" id="IPR039420">
    <property type="entry name" value="WalR-like"/>
</dbReference>
<accession>A0A9X7W0P4</accession>
<dbReference type="InterPro" id="IPR011006">
    <property type="entry name" value="CheY-like_superfamily"/>
</dbReference>
<dbReference type="GO" id="GO:0032993">
    <property type="term" value="C:protein-DNA complex"/>
    <property type="evidence" value="ECO:0007669"/>
    <property type="project" value="TreeGrafter"/>
</dbReference>
<evidence type="ECO:0000256" key="5">
    <source>
        <dbReference type="ARBA" id="ARBA00023163"/>
    </source>
</evidence>
<dbReference type="GO" id="GO:0000156">
    <property type="term" value="F:phosphorelay response regulator activity"/>
    <property type="evidence" value="ECO:0007669"/>
    <property type="project" value="TreeGrafter"/>
</dbReference>
<dbReference type="Gene3D" id="1.10.10.10">
    <property type="entry name" value="Winged helix-like DNA-binding domain superfamily/Winged helix DNA-binding domain"/>
    <property type="match status" value="1"/>
</dbReference>
<dbReference type="SUPFAM" id="SSF52172">
    <property type="entry name" value="CheY-like"/>
    <property type="match status" value="1"/>
</dbReference>
<keyword evidence="1 6" id="KW-0597">Phosphoprotein</keyword>
<dbReference type="SMART" id="SM00862">
    <property type="entry name" value="Trans_reg_C"/>
    <property type="match status" value="1"/>
</dbReference>
<feature type="domain" description="Response regulatory" evidence="9">
    <location>
        <begin position="11"/>
        <end position="124"/>
    </location>
</feature>
<dbReference type="GO" id="GO:0000976">
    <property type="term" value="F:transcription cis-regulatory region binding"/>
    <property type="evidence" value="ECO:0007669"/>
    <property type="project" value="TreeGrafter"/>
</dbReference>
<dbReference type="InterPro" id="IPR036388">
    <property type="entry name" value="WH-like_DNA-bd_sf"/>
</dbReference>
<organism evidence="11 12">
    <name type="scientific">Alicyclobacillus mengziensis</name>
    <dbReference type="NCBI Taxonomy" id="2931921"/>
    <lineage>
        <taxon>Bacteria</taxon>
        <taxon>Bacillati</taxon>
        <taxon>Bacillota</taxon>
        <taxon>Bacilli</taxon>
        <taxon>Bacillales</taxon>
        <taxon>Alicyclobacillaceae</taxon>
        <taxon>Alicyclobacillus</taxon>
    </lineage>
</organism>
<dbReference type="PROSITE" id="PS51755">
    <property type="entry name" value="OMPR_PHOB"/>
    <property type="match status" value="1"/>
</dbReference>
<dbReference type="FunFam" id="3.40.50.2300:FF:000001">
    <property type="entry name" value="DNA-binding response regulator PhoB"/>
    <property type="match status" value="1"/>
</dbReference>
<keyword evidence="2" id="KW-0902">Two-component regulatory system</keyword>
<evidence type="ECO:0000256" key="6">
    <source>
        <dbReference type="PROSITE-ProRule" id="PRU00169"/>
    </source>
</evidence>
<proteinExistence type="predicted"/>
<dbReference type="KEGG" id="afx:JZ786_06170"/>
<evidence type="ECO:0000256" key="1">
    <source>
        <dbReference type="ARBA" id="ARBA00022553"/>
    </source>
</evidence>
<keyword evidence="4 7" id="KW-0238">DNA-binding</keyword>
<dbReference type="Gene3D" id="3.40.50.2300">
    <property type="match status" value="1"/>
</dbReference>
<evidence type="ECO:0000256" key="3">
    <source>
        <dbReference type="ARBA" id="ARBA00023015"/>
    </source>
</evidence>
<dbReference type="Pfam" id="PF00072">
    <property type="entry name" value="Response_reg"/>
    <property type="match status" value="1"/>
</dbReference>
<reference evidence="11 12" key="1">
    <citation type="submission" date="2021-02" db="EMBL/GenBank/DDBJ databases">
        <title>Alicyclobacillus curvatus sp. nov. and Alicyclobacillus mengziensis sp. nov., two acidophilic bacteria isolated from acid mine drainage.</title>
        <authorList>
            <person name="Huang Y."/>
        </authorList>
    </citation>
    <scope>NUCLEOTIDE SEQUENCE [LARGE SCALE GENOMIC DNA]</scope>
    <source>
        <strain evidence="11 12">S30H14</strain>
    </source>
</reference>
<dbReference type="PANTHER" id="PTHR48111:SF1">
    <property type="entry name" value="TWO-COMPONENT RESPONSE REGULATOR ORR33"/>
    <property type="match status" value="1"/>
</dbReference>
<dbReference type="PROSITE" id="PS50110">
    <property type="entry name" value="RESPONSE_REGULATORY"/>
    <property type="match status" value="1"/>
</dbReference>
<evidence type="ECO:0000259" key="9">
    <source>
        <dbReference type="PROSITE" id="PS50110"/>
    </source>
</evidence>
<dbReference type="AlphaFoldDB" id="A0A9X7W0P4"/>
<evidence type="ECO:0000256" key="2">
    <source>
        <dbReference type="ARBA" id="ARBA00023012"/>
    </source>
</evidence>
<protein>
    <submittedName>
        <fullName evidence="11">Response regulator transcription factor</fullName>
    </submittedName>
</protein>
<dbReference type="InterPro" id="IPR001867">
    <property type="entry name" value="OmpR/PhoB-type_DNA-bd"/>
</dbReference>
<dbReference type="GO" id="GO:0005829">
    <property type="term" value="C:cytosol"/>
    <property type="evidence" value="ECO:0007669"/>
    <property type="project" value="TreeGrafter"/>
</dbReference>
<evidence type="ECO:0000313" key="11">
    <source>
        <dbReference type="EMBL" id="QSO48566.1"/>
    </source>
</evidence>
<dbReference type="RefSeq" id="WP_206657897.1">
    <property type="nucleotide sequence ID" value="NZ_CP071182.1"/>
</dbReference>
<dbReference type="Proteomes" id="UP000663505">
    <property type="component" value="Chromosome"/>
</dbReference>
<dbReference type="EMBL" id="CP071182">
    <property type="protein sequence ID" value="QSO48566.1"/>
    <property type="molecule type" value="Genomic_DNA"/>
</dbReference>
<dbReference type="SUPFAM" id="SSF46894">
    <property type="entry name" value="C-terminal effector domain of the bipartite response regulators"/>
    <property type="match status" value="1"/>
</dbReference>
<evidence type="ECO:0000256" key="7">
    <source>
        <dbReference type="PROSITE-ProRule" id="PRU01091"/>
    </source>
</evidence>
<evidence type="ECO:0000256" key="4">
    <source>
        <dbReference type="ARBA" id="ARBA00023125"/>
    </source>
</evidence>
<evidence type="ECO:0000313" key="12">
    <source>
        <dbReference type="Proteomes" id="UP000663505"/>
    </source>
</evidence>
<evidence type="ECO:0000259" key="10">
    <source>
        <dbReference type="PROSITE" id="PS51755"/>
    </source>
</evidence>
<keyword evidence="12" id="KW-1185">Reference proteome</keyword>
<dbReference type="Gene3D" id="6.10.250.690">
    <property type="match status" value="1"/>
</dbReference>
<dbReference type="CDD" id="cd00383">
    <property type="entry name" value="trans_reg_C"/>
    <property type="match status" value="1"/>
</dbReference>
<feature type="DNA-binding region" description="OmpR/PhoB-type" evidence="7">
    <location>
        <begin position="137"/>
        <end position="259"/>
    </location>
</feature>
<feature type="compositionally biased region" description="Basic and acidic residues" evidence="8">
    <location>
        <begin position="218"/>
        <end position="241"/>
    </location>
</feature>
<evidence type="ECO:0000256" key="8">
    <source>
        <dbReference type="SAM" id="MobiDB-lite"/>
    </source>
</evidence>
<dbReference type="PANTHER" id="PTHR48111">
    <property type="entry name" value="REGULATOR OF RPOS"/>
    <property type="match status" value="1"/>
</dbReference>
<keyword evidence="5" id="KW-0804">Transcription</keyword>
<dbReference type="CDD" id="cd17574">
    <property type="entry name" value="REC_OmpR"/>
    <property type="match status" value="1"/>
</dbReference>
<dbReference type="SMART" id="SM00448">
    <property type="entry name" value="REC"/>
    <property type="match status" value="1"/>
</dbReference>
<gene>
    <name evidence="11" type="ORF">JZ786_06170</name>
</gene>
<dbReference type="InterPro" id="IPR001789">
    <property type="entry name" value="Sig_transdc_resp-reg_receiver"/>
</dbReference>
<dbReference type="Pfam" id="PF00486">
    <property type="entry name" value="Trans_reg_C"/>
    <property type="match status" value="1"/>
</dbReference>
<keyword evidence="3" id="KW-0805">Transcription regulation</keyword>
<feature type="domain" description="OmpR/PhoB-type" evidence="10">
    <location>
        <begin position="137"/>
        <end position="259"/>
    </location>
</feature>
<dbReference type="GO" id="GO:0006355">
    <property type="term" value="P:regulation of DNA-templated transcription"/>
    <property type="evidence" value="ECO:0007669"/>
    <property type="project" value="InterPro"/>
</dbReference>